<evidence type="ECO:0000259" key="1">
    <source>
        <dbReference type="Pfam" id="PF00696"/>
    </source>
</evidence>
<proteinExistence type="predicted"/>
<dbReference type="InterPro" id="IPR001048">
    <property type="entry name" value="Asp/Glu/Uridylate_kinase"/>
</dbReference>
<comment type="caution">
    <text evidence="2">The sequence shown here is derived from an EMBL/GenBank/DDBJ whole genome shotgun (WGS) entry which is preliminary data.</text>
</comment>
<dbReference type="OrthoDB" id="50461at2157"/>
<keyword evidence="3" id="KW-1185">Reference proteome</keyword>
<dbReference type="GO" id="GO:0016301">
    <property type="term" value="F:kinase activity"/>
    <property type="evidence" value="ECO:0007669"/>
    <property type="project" value="UniProtKB-KW"/>
</dbReference>
<sequence length="215" mass="22875">MSRFTLFMEGAVVVKVGGSCMDAAAPVVEEILAAGRPALVVPGGGGFADSVRALAPPDTPAHWMAVCAMEQFGWYLTSFGLPSTRSVTPPDAPAILLPYIPLLEADPLPHTWEVTSDTIAAWVAGEIGAPLVLVKSVDRLRVDGREVDLLETPVACGDVDPCLIPYLLSRRIPAVAVNGRREGRLAALLQGEEVMCTRIGCRSFIADQVQRSPTQ</sequence>
<dbReference type="EMBL" id="PGCL01000001">
    <property type="protein sequence ID" value="TAJ45858.1"/>
    <property type="molecule type" value="Genomic_DNA"/>
</dbReference>
<name>A0A483CSJ9_9EURY</name>
<evidence type="ECO:0000313" key="3">
    <source>
        <dbReference type="Proteomes" id="UP000292580"/>
    </source>
</evidence>
<dbReference type="Pfam" id="PF00696">
    <property type="entry name" value="AA_kinase"/>
    <property type="match status" value="1"/>
</dbReference>
<dbReference type="AlphaFoldDB" id="A0A483CSJ9"/>
<organism evidence="2 3">
    <name type="scientific">Methanofollis fontis</name>
    <dbReference type="NCBI Taxonomy" id="2052832"/>
    <lineage>
        <taxon>Archaea</taxon>
        <taxon>Methanobacteriati</taxon>
        <taxon>Methanobacteriota</taxon>
        <taxon>Stenosarchaea group</taxon>
        <taxon>Methanomicrobia</taxon>
        <taxon>Methanomicrobiales</taxon>
        <taxon>Methanomicrobiaceae</taxon>
        <taxon>Methanofollis</taxon>
    </lineage>
</organism>
<accession>A0A483CSJ9</accession>
<dbReference type="InterPro" id="IPR036393">
    <property type="entry name" value="AceGlu_kinase-like_sf"/>
</dbReference>
<evidence type="ECO:0000313" key="2">
    <source>
        <dbReference type="EMBL" id="TAJ45858.1"/>
    </source>
</evidence>
<protein>
    <submittedName>
        <fullName evidence="2">Uridylate kinase</fullName>
    </submittedName>
</protein>
<reference evidence="2 3" key="1">
    <citation type="submission" date="2017-11" db="EMBL/GenBank/DDBJ databases">
        <title>Isolation and Characterization of Methanofollis Species from Methane Seep Offshore SW Taiwan.</title>
        <authorList>
            <person name="Teng N.-H."/>
            <person name="Lai M.-C."/>
            <person name="Chen S.-C."/>
        </authorList>
    </citation>
    <scope>NUCLEOTIDE SEQUENCE [LARGE SCALE GENOMIC DNA]</scope>
    <source>
        <strain evidence="2 3">FWC-SCC2</strain>
    </source>
</reference>
<keyword evidence="2" id="KW-0808">Transferase</keyword>
<dbReference type="SUPFAM" id="SSF53633">
    <property type="entry name" value="Carbamate kinase-like"/>
    <property type="match status" value="1"/>
</dbReference>
<feature type="domain" description="Aspartate/glutamate/uridylate kinase" evidence="1">
    <location>
        <begin position="12"/>
        <end position="140"/>
    </location>
</feature>
<gene>
    <name evidence="2" type="ORF">CUJ86_01725</name>
</gene>
<keyword evidence="2" id="KW-0418">Kinase</keyword>
<dbReference type="Gene3D" id="3.40.1160.10">
    <property type="entry name" value="Acetylglutamate kinase-like"/>
    <property type="match status" value="1"/>
</dbReference>
<dbReference type="Proteomes" id="UP000292580">
    <property type="component" value="Unassembled WGS sequence"/>
</dbReference>